<accession>A0ABP5JTR2</accession>
<keyword evidence="3" id="KW-0804">Transcription</keyword>
<keyword evidence="2" id="KW-0238">DNA-binding</keyword>
<dbReference type="Pfam" id="PF02036">
    <property type="entry name" value="SCP2"/>
    <property type="match status" value="1"/>
</dbReference>
<evidence type="ECO:0000256" key="1">
    <source>
        <dbReference type="ARBA" id="ARBA00023015"/>
    </source>
</evidence>
<comment type="caution">
    <text evidence="5">The sequence shown here is derived from an EMBL/GenBank/DDBJ whole genome shotgun (WGS) entry which is preliminary data.</text>
</comment>
<dbReference type="SUPFAM" id="SSF55718">
    <property type="entry name" value="SCP-like"/>
    <property type="match status" value="1"/>
</dbReference>
<dbReference type="PANTHER" id="PTHR33204:SF18">
    <property type="entry name" value="TRANSCRIPTIONAL REGULATORY PROTEIN"/>
    <property type="match status" value="1"/>
</dbReference>
<dbReference type="InterPro" id="IPR036527">
    <property type="entry name" value="SCP2_sterol-bd_dom_sf"/>
</dbReference>
<dbReference type="InterPro" id="IPR036388">
    <property type="entry name" value="WH-like_DNA-bd_sf"/>
</dbReference>
<evidence type="ECO:0000256" key="2">
    <source>
        <dbReference type="ARBA" id="ARBA00023125"/>
    </source>
</evidence>
<evidence type="ECO:0000256" key="3">
    <source>
        <dbReference type="ARBA" id="ARBA00023163"/>
    </source>
</evidence>
<dbReference type="InterPro" id="IPR003033">
    <property type="entry name" value="SCP2_sterol-bd_dom"/>
</dbReference>
<dbReference type="InterPro" id="IPR011991">
    <property type="entry name" value="ArsR-like_HTH"/>
</dbReference>
<feature type="domain" description="HTH hxlR-type" evidence="4">
    <location>
        <begin position="13"/>
        <end position="111"/>
    </location>
</feature>
<reference evidence="6" key="1">
    <citation type="journal article" date="2019" name="Int. J. Syst. Evol. Microbiol.">
        <title>The Global Catalogue of Microorganisms (GCM) 10K type strain sequencing project: providing services to taxonomists for standard genome sequencing and annotation.</title>
        <authorList>
            <consortium name="The Broad Institute Genomics Platform"/>
            <consortium name="The Broad Institute Genome Sequencing Center for Infectious Disease"/>
            <person name="Wu L."/>
            <person name="Ma J."/>
        </authorList>
    </citation>
    <scope>NUCLEOTIDE SEQUENCE [LARGE SCALE GENOMIC DNA]</scope>
    <source>
        <strain evidence="6">JCM 13850</strain>
    </source>
</reference>
<dbReference type="Pfam" id="PF01638">
    <property type="entry name" value="HxlR"/>
    <property type="match status" value="1"/>
</dbReference>
<evidence type="ECO:0000259" key="4">
    <source>
        <dbReference type="PROSITE" id="PS51118"/>
    </source>
</evidence>
<dbReference type="CDD" id="cd00090">
    <property type="entry name" value="HTH_ARSR"/>
    <property type="match status" value="1"/>
</dbReference>
<keyword evidence="1" id="KW-0805">Transcription regulation</keyword>
<dbReference type="InterPro" id="IPR002577">
    <property type="entry name" value="HTH_HxlR"/>
</dbReference>
<dbReference type="Gene3D" id="1.10.10.10">
    <property type="entry name" value="Winged helix-like DNA-binding domain superfamily/Winged helix DNA-binding domain"/>
    <property type="match status" value="1"/>
</dbReference>
<evidence type="ECO:0000313" key="6">
    <source>
        <dbReference type="Proteomes" id="UP001501020"/>
    </source>
</evidence>
<keyword evidence="6" id="KW-1185">Reference proteome</keyword>
<name>A0ABP5JTR2_9ACTN</name>
<organism evidence="5 6">
    <name type="scientific">Actinomadura napierensis</name>
    <dbReference type="NCBI Taxonomy" id="267854"/>
    <lineage>
        <taxon>Bacteria</taxon>
        <taxon>Bacillati</taxon>
        <taxon>Actinomycetota</taxon>
        <taxon>Actinomycetes</taxon>
        <taxon>Streptosporangiales</taxon>
        <taxon>Thermomonosporaceae</taxon>
        <taxon>Actinomadura</taxon>
    </lineage>
</organism>
<dbReference type="PROSITE" id="PS51118">
    <property type="entry name" value="HTH_HXLR"/>
    <property type="match status" value="1"/>
</dbReference>
<gene>
    <name evidence="5" type="ORF">GCM10009727_05010</name>
</gene>
<proteinExistence type="predicted"/>
<evidence type="ECO:0000313" key="5">
    <source>
        <dbReference type="EMBL" id="GAA2120348.1"/>
    </source>
</evidence>
<sequence length="232" mass="25004">MRGMARRTYDQFCGLARALDIVGERWTLLIVRELMSGPKRYSDLAAALDGIGTSLLASRVKQLEADGVIARRRLPPPIASTVYELTATGTDLARAIMPLALWGARHYTGEGRGPADVYRAEWTLTPLVHLLPPDALRDVEAVYEFHVDDSTAHLRIQDGQAHIAPGVADGQADVTIRSDSSALAAIAAGRLDITEALEAGQIEADGEATALTTLLELLHAHLHPLIHPKNTA</sequence>
<dbReference type="Proteomes" id="UP001501020">
    <property type="component" value="Unassembled WGS sequence"/>
</dbReference>
<dbReference type="SUPFAM" id="SSF46785">
    <property type="entry name" value="Winged helix' DNA-binding domain"/>
    <property type="match status" value="1"/>
</dbReference>
<dbReference type="InterPro" id="IPR036390">
    <property type="entry name" value="WH_DNA-bd_sf"/>
</dbReference>
<protein>
    <submittedName>
        <fullName evidence="5">Helix-turn-helix domain-containing protein</fullName>
    </submittedName>
</protein>
<dbReference type="Gene3D" id="3.30.1050.10">
    <property type="entry name" value="SCP2 sterol-binding domain"/>
    <property type="match status" value="1"/>
</dbReference>
<dbReference type="PANTHER" id="PTHR33204">
    <property type="entry name" value="TRANSCRIPTIONAL REGULATOR, MARR FAMILY"/>
    <property type="match status" value="1"/>
</dbReference>
<dbReference type="EMBL" id="BAAAMR010000002">
    <property type="protein sequence ID" value="GAA2120348.1"/>
    <property type="molecule type" value="Genomic_DNA"/>
</dbReference>